<dbReference type="PROSITE" id="PS51257">
    <property type="entry name" value="PROKAR_LIPOPROTEIN"/>
    <property type="match status" value="1"/>
</dbReference>
<feature type="signal peptide" evidence="1">
    <location>
        <begin position="1"/>
        <end position="20"/>
    </location>
</feature>
<dbReference type="AlphaFoldDB" id="A0A9X1WD66"/>
<gene>
    <name evidence="2" type="ORF">LNL84_18150</name>
</gene>
<accession>A0A9X1WD66</accession>
<evidence type="ECO:0008006" key="4">
    <source>
        <dbReference type="Google" id="ProtNLM"/>
    </source>
</evidence>
<comment type="caution">
    <text evidence="2">The sequence shown here is derived from an EMBL/GenBank/DDBJ whole genome shotgun (WGS) entry which is preliminary data.</text>
</comment>
<sequence length="341" mass="38636">MKVSHIALMSMLLAMLQACSTTNQSQAPQKGINSAELQRPESVIPQSYVLRGMAVIGHESRTLQPCGSHQQFWLDLPLDIQQQAQSMITSPYQPIYAEVIGYLEPPSHRGFDSDYSGRFVVKTVNLLTTENPKRCEQPVRATQVLGNEPFWSIRFEQNNLAIFQELGQEKQSLELVNKQLHSQSRYYQFKQAELTLAEQRCNDTMSDTMYGWSATYLSDGNKRQGCAMLSNLDATLIWSGEYLAQSTENSGFTVKMTLLPDHSAVTTYEYSDNSPATIERGFWQQLNDKQVQVIMTRHQQQYLVSQRIFTLKDNSLIATQEKVGDVLYPIANGGLVLFRAK</sequence>
<keyword evidence="3" id="KW-1185">Reference proteome</keyword>
<protein>
    <recommendedName>
        <fullName evidence="4">Lipoprotein</fullName>
    </recommendedName>
</protein>
<dbReference type="EMBL" id="JAJNNZ010000021">
    <property type="protein sequence ID" value="MCJ2378737.1"/>
    <property type="molecule type" value="Genomic_DNA"/>
</dbReference>
<dbReference type="RefSeq" id="WP_244359134.1">
    <property type="nucleotide sequence ID" value="NZ_JAJNNZ010000021.1"/>
</dbReference>
<evidence type="ECO:0000313" key="3">
    <source>
        <dbReference type="Proteomes" id="UP001139488"/>
    </source>
</evidence>
<organism evidence="2 3">
    <name type="scientific">Vibrio gelatinilyticus</name>
    <dbReference type="NCBI Taxonomy" id="2893468"/>
    <lineage>
        <taxon>Bacteria</taxon>
        <taxon>Pseudomonadati</taxon>
        <taxon>Pseudomonadota</taxon>
        <taxon>Gammaproteobacteria</taxon>
        <taxon>Vibrionales</taxon>
        <taxon>Vibrionaceae</taxon>
        <taxon>Vibrio</taxon>
    </lineage>
</organism>
<reference evidence="2" key="1">
    <citation type="submission" date="2021-11" db="EMBL/GenBank/DDBJ databases">
        <title>Vibrio ZSDE26 sp. nov. and Vibrio ZSDZ34 sp. nov., isolated from coastal seawater in Qingdao.</title>
        <authorList>
            <person name="Zhang P."/>
        </authorList>
    </citation>
    <scope>NUCLEOTIDE SEQUENCE</scope>
    <source>
        <strain evidence="2">ZSDZ34</strain>
    </source>
</reference>
<evidence type="ECO:0000313" key="2">
    <source>
        <dbReference type="EMBL" id="MCJ2378737.1"/>
    </source>
</evidence>
<dbReference type="Proteomes" id="UP001139488">
    <property type="component" value="Unassembled WGS sequence"/>
</dbReference>
<feature type="chain" id="PRO_5040944196" description="Lipoprotein" evidence="1">
    <location>
        <begin position="21"/>
        <end position="341"/>
    </location>
</feature>
<proteinExistence type="predicted"/>
<evidence type="ECO:0000256" key="1">
    <source>
        <dbReference type="SAM" id="SignalP"/>
    </source>
</evidence>
<keyword evidence="1" id="KW-0732">Signal</keyword>
<name>A0A9X1WD66_9VIBR</name>